<feature type="non-terminal residue" evidence="3">
    <location>
        <position position="1526"/>
    </location>
</feature>
<dbReference type="InterPro" id="IPR019441">
    <property type="entry name" value="FMP27/BLTP2/Hobbit_GFWDK_RBG"/>
</dbReference>
<gene>
    <name evidence="3" type="ORF">Taro_038036</name>
</gene>
<evidence type="ECO:0000313" key="4">
    <source>
        <dbReference type="Proteomes" id="UP000652761"/>
    </source>
</evidence>
<feature type="region of interest" description="Disordered" evidence="1">
    <location>
        <begin position="938"/>
        <end position="966"/>
    </location>
</feature>
<dbReference type="PANTHER" id="PTHR15678">
    <property type="entry name" value="ANTIGEN MLAA-22-RELATED"/>
    <property type="match status" value="1"/>
</dbReference>
<dbReference type="OrthoDB" id="1562405at2759"/>
<accession>A0A843WMG5</accession>
<reference evidence="3" key="1">
    <citation type="submission" date="2017-07" db="EMBL/GenBank/DDBJ databases">
        <title>Taro Niue Genome Assembly and Annotation.</title>
        <authorList>
            <person name="Atibalentja N."/>
            <person name="Keating K."/>
            <person name="Fields C.J."/>
        </authorList>
    </citation>
    <scope>NUCLEOTIDE SEQUENCE</scope>
    <source>
        <strain evidence="3">Niue_2</strain>
        <tissue evidence="3">Leaf</tissue>
    </source>
</reference>
<organism evidence="3 4">
    <name type="scientific">Colocasia esculenta</name>
    <name type="common">Wild taro</name>
    <name type="synonym">Arum esculentum</name>
    <dbReference type="NCBI Taxonomy" id="4460"/>
    <lineage>
        <taxon>Eukaryota</taxon>
        <taxon>Viridiplantae</taxon>
        <taxon>Streptophyta</taxon>
        <taxon>Embryophyta</taxon>
        <taxon>Tracheophyta</taxon>
        <taxon>Spermatophyta</taxon>
        <taxon>Magnoliopsida</taxon>
        <taxon>Liliopsida</taxon>
        <taxon>Araceae</taxon>
        <taxon>Aroideae</taxon>
        <taxon>Colocasieae</taxon>
        <taxon>Colocasia</taxon>
    </lineage>
</organism>
<feature type="compositionally biased region" description="Low complexity" evidence="1">
    <location>
        <begin position="938"/>
        <end position="949"/>
    </location>
</feature>
<dbReference type="Proteomes" id="UP000652761">
    <property type="component" value="Unassembled WGS sequence"/>
</dbReference>
<feature type="region of interest" description="Disordered" evidence="1">
    <location>
        <begin position="1458"/>
        <end position="1504"/>
    </location>
</feature>
<dbReference type="InterPro" id="IPR045167">
    <property type="entry name" value="Hobbit"/>
</dbReference>
<protein>
    <recommendedName>
        <fullName evidence="2">FMP27/BLTP2/Hobbit GFWDK motif-containing RBG unit domain-containing protein</fullName>
    </recommendedName>
</protein>
<evidence type="ECO:0000256" key="1">
    <source>
        <dbReference type="SAM" id="MobiDB-lite"/>
    </source>
</evidence>
<feature type="compositionally biased region" description="Basic and acidic residues" evidence="1">
    <location>
        <begin position="492"/>
        <end position="504"/>
    </location>
</feature>
<dbReference type="SMART" id="SM01214">
    <property type="entry name" value="Fmp27_GFWDK"/>
    <property type="match status" value="1"/>
</dbReference>
<name>A0A843WMG5_COLES</name>
<proteinExistence type="predicted"/>
<sequence>VTFSLPKVDTRFVHRGHGIFIENHVMGIHLRSSKSPSYEDSEEATSHFDVQLDFSEIHLLREGSTSVLEILKVAVVASFDVPLQPADPIRAAIDVKLGGTQCNLIMNRLKPWLQLHLSKKKHMTLPEENRHTEKLKKSDLKLIMWECILSAPELSIVLYNFDGSPLYQGCSQSSHLYANNITSKGIQVHMDLGEIHLHKPDESQECLKENLFGVETNAGSLMHIAKVSLDLGHKETESREEPNCKKWKLVLCVDVTGMGVFFNFQHVESLILTMFSFRSLLRGLSTSKKVSHRRSSKVSGRGIQLLKLNLERCSVNFSGDIGIEDTIVPDPKRVNFGSQGGEVIFTECPDGEPRRANIISTLSSAHKQLKYSTSLDVFHLSLSVNKEKKSTQLEIERARSIFQEFHQEQIPGSKVTLFDMQNAKLVRRTGGFNEISVCSLFSATDITLRWEPDAHLALHDLVLRLKLLINNQKVQVTDNEVKVGLNNPKSAEANKEADHVQSDKQHKKKESIFAVDIEMLRVSAELGDGVETMVHVQSIFSENARIGILLEGFFLSFNEARVLKSSRMQISRIPVSITNNLHDAKVNLATTWDWVIQGLDVHICMPYRLQLRAIEDAVEDMLRGLKLITTARSTLLFPMRKDGPKKVKTKSKFGSVKFNIKKITADIEEEPIQGWLDEHYHLMKNVVCELAVRMKFLDDIVSDGKEPRSEKKIQHNGVSFDSDDVVTIQKLREEIHNQAFHSYYLACKKMLPSERSGACITGFQAGFQPSASRSSLLSLSATELDVTLTEIEGGNSGMVQFVKKVDPVASECDIPFSRLYGRKLFLHTGTLVAQLRNYTFPLFAGYSGKCEGCVVLAQQATCFQPQIHQDVFIGRWRKVRMFRSASGTTPPMKMYSDLPIIFQKGEVSFGVGYEPSFADISYAFTVALRRANLSVRNSSSSMNNMNNMDSSKDRSTNPSEGQPVKKERSLPWWDDVRYYIHGKISLCFTETRWNLLATTNPYEKLDKLQIVSCHMDIQQTDGHVVLSVKDFKIFVSSLESLTNNCSLKLPPVGSSPFLDSPAFSLEVNMDWDCESGNPLNHYLHALPIEGEPREKVYDPFRSASLSLKWNFSLKPSFPSSVSQNVCSGVVDDSVVDEACCPLQNLDNIPSKCPTMNLGAHDLVWVFKFWNMNYTPPHKLRSFSRWPRFGIPRAVRSGNLSLDKVMTEFFLRLDSTPTLIKHLPLGDDDPASGLTFEVAKLKYELCYSRGKQHYTFDCKRDTLDMVYQGLDLHLLKAFLNRDNNTDLCDNQLSKKVQDKVSNEKCSYTNASADKHRDDGFLLSSDYFTIRKQAPKADPESLLTWQEAGRKNPEMTYVRSEFENGSESDQTRSDPSDDDGFNVVIADNCQRVFVYGLKLLWTIENRDAVWSWVGGVSKAFEPPKPSPSRQYAQRKLIEQKQLLEGLEHPQDDTLASAENTMHSVSTPSPQHDASGLHSPPPPSTQVDCASSGVGGKPGHIDDLDGEGTRHFMVNVIQPQFNLHSEEAN</sequence>
<dbReference type="EMBL" id="NMUH01003374">
    <property type="protein sequence ID" value="MQM05224.1"/>
    <property type="molecule type" value="Genomic_DNA"/>
</dbReference>
<evidence type="ECO:0000259" key="2">
    <source>
        <dbReference type="SMART" id="SM01214"/>
    </source>
</evidence>
<feature type="non-terminal residue" evidence="3">
    <location>
        <position position="1"/>
    </location>
</feature>
<keyword evidence="4" id="KW-1185">Reference proteome</keyword>
<evidence type="ECO:0000313" key="3">
    <source>
        <dbReference type="EMBL" id="MQM05224.1"/>
    </source>
</evidence>
<dbReference type="PANTHER" id="PTHR15678:SF6">
    <property type="entry name" value="BRIDGE-LIKE LIPID TRANSFER PROTEIN FAMILY MEMBER 2"/>
    <property type="match status" value="1"/>
</dbReference>
<comment type="caution">
    <text evidence="3">The sequence shown here is derived from an EMBL/GenBank/DDBJ whole genome shotgun (WGS) entry which is preliminary data.</text>
</comment>
<dbReference type="Pfam" id="PF10344">
    <property type="entry name" value="Hobbit"/>
    <property type="match status" value="1"/>
</dbReference>
<feature type="domain" description="FMP27/BLTP2/Hobbit GFWDK motif-containing RBG unit" evidence="2">
    <location>
        <begin position="837"/>
        <end position="1004"/>
    </location>
</feature>
<feature type="region of interest" description="Disordered" evidence="1">
    <location>
        <begin position="486"/>
        <end position="507"/>
    </location>
</feature>
<feature type="compositionally biased region" description="Polar residues" evidence="1">
    <location>
        <begin position="1458"/>
        <end position="1469"/>
    </location>
</feature>